<gene>
    <name evidence="1" type="ORF">CEXT_413241</name>
</gene>
<evidence type="ECO:0000313" key="1">
    <source>
        <dbReference type="EMBL" id="GIX77733.1"/>
    </source>
</evidence>
<accession>A0AAV4N166</accession>
<sequence>MIQKESTSGISFDLNNMEFLQSNEDQKICSKNFVTNKSPITMKNKDSDIAFLESAIAENIFFDISFDCPDLETLPNQEDFSEKIVNDAVCENVGSNTSKDISSHFTDKKNLVDTKTCLSKDQNISLVINNNILQKSSNNKSFCNEIPKPEIKSVIPKMAVNDISKESMLTIDKYVKTNLEISDTEDF</sequence>
<proteinExistence type="predicted"/>
<protein>
    <submittedName>
        <fullName evidence="1">Uncharacterized protein</fullName>
    </submittedName>
</protein>
<dbReference type="EMBL" id="BPLR01020355">
    <property type="protein sequence ID" value="GIX77733.1"/>
    <property type="molecule type" value="Genomic_DNA"/>
</dbReference>
<dbReference type="Proteomes" id="UP001054945">
    <property type="component" value="Unassembled WGS sequence"/>
</dbReference>
<name>A0AAV4N166_CAEEX</name>
<comment type="caution">
    <text evidence="1">The sequence shown here is derived from an EMBL/GenBank/DDBJ whole genome shotgun (WGS) entry which is preliminary data.</text>
</comment>
<dbReference type="AlphaFoldDB" id="A0AAV4N166"/>
<evidence type="ECO:0000313" key="2">
    <source>
        <dbReference type="Proteomes" id="UP001054945"/>
    </source>
</evidence>
<keyword evidence="2" id="KW-1185">Reference proteome</keyword>
<organism evidence="1 2">
    <name type="scientific">Caerostris extrusa</name>
    <name type="common">Bark spider</name>
    <name type="synonym">Caerostris bankana</name>
    <dbReference type="NCBI Taxonomy" id="172846"/>
    <lineage>
        <taxon>Eukaryota</taxon>
        <taxon>Metazoa</taxon>
        <taxon>Ecdysozoa</taxon>
        <taxon>Arthropoda</taxon>
        <taxon>Chelicerata</taxon>
        <taxon>Arachnida</taxon>
        <taxon>Araneae</taxon>
        <taxon>Araneomorphae</taxon>
        <taxon>Entelegynae</taxon>
        <taxon>Araneoidea</taxon>
        <taxon>Araneidae</taxon>
        <taxon>Caerostris</taxon>
    </lineage>
</organism>
<reference evidence="1 2" key="1">
    <citation type="submission" date="2021-06" db="EMBL/GenBank/DDBJ databases">
        <title>Caerostris extrusa draft genome.</title>
        <authorList>
            <person name="Kono N."/>
            <person name="Arakawa K."/>
        </authorList>
    </citation>
    <scope>NUCLEOTIDE SEQUENCE [LARGE SCALE GENOMIC DNA]</scope>
</reference>